<keyword evidence="2" id="KW-1185">Reference proteome</keyword>
<dbReference type="EMBL" id="JBHFPV010000002">
    <property type="protein sequence ID" value="MFH6603862.1"/>
    <property type="molecule type" value="Genomic_DNA"/>
</dbReference>
<organism evidence="1 2">
    <name type="scientific">Meishania litoralis</name>
    <dbReference type="NCBI Taxonomy" id="3434685"/>
    <lineage>
        <taxon>Bacteria</taxon>
        <taxon>Pseudomonadati</taxon>
        <taxon>Bacteroidota</taxon>
        <taxon>Flavobacteriia</taxon>
        <taxon>Flavobacteriales</taxon>
        <taxon>Flavobacteriaceae</taxon>
        <taxon>Meishania</taxon>
    </lineage>
</organism>
<proteinExistence type="predicted"/>
<protein>
    <submittedName>
        <fullName evidence="1">Uncharacterized protein</fullName>
    </submittedName>
</protein>
<dbReference type="Proteomes" id="UP001595191">
    <property type="component" value="Unassembled WGS sequence"/>
</dbReference>
<sequence>MKQFSRIVKLTVFLSIGSLFIIGCSKDETTYTEGQELSNTELKTILETDDLSSIADNALSELYMNRGNSAKSAKAVECYSAVYSETGFTATFENCNLNGTDNINGTLSVVYETSEGSAAFTATYTDFYVGATKLSGTRSYVVTSNNEQGSISLAITSNMTITMEDESTIAESGTRTFGLHLGDSFETTTYTIEGNWTLETNGNIYKVAIGSALSGNWACAYVNEGTMTVEKNGLVVTVNFGDGTCDDMAQLTYPNGATEDISLKD</sequence>
<name>A0ACC7LJX0_9FLAO</name>
<evidence type="ECO:0000313" key="2">
    <source>
        <dbReference type="Proteomes" id="UP001595191"/>
    </source>
</evidence>
<evidence type="ECO:0000313" key="1">
    <source>
        <dbReference type="EMBL" id="MFH6603862.1"/>
    </source>
</evidence>
<comment type="caution">
    <text evidence="1">The sequence shown here is derived from an EMBL/GenBank/DDBJ whole genome shotgun (WGS) entry which is preliminary data.</text>
</comment>
<reference evidence="1" key="1">
    <citation type="submission" date="2024-09" db="EMBL/GenBank/DDBJ databases">
        <authorList>
            <person name="Liu J."/>
        </authorList>
    </citation>
    <scope>NUCLEOTIDE SEQUENCE</scope>
    <source>
        <strain evidence="1">NBU2967</strain>
    </source>
</reference>
<gene>
    <name evidence="1" type="ORF">ACEZ3G_10275</name>
</gene>
<accession>A0ACC7LJX0</accession>